<comment type="caution">
    <text evidence="2">The sequence shown here is derived from an EMBL/GenBank/DDBJ whole genome shotgun (WGS) entry which is preliminary data.</text>
</comment>
<organism evidence="2 3">
    <name type="scientific">Aporhodopirellula aestuarii</name>
    <dbReference type="NCBI Taxonomy" id="2950107"/>
    <lineage>
        <taxon>Bacteria</taxon>
        <taxon>Pseudomonadati</taxon>
        <taxon>Planctomycetota</taxon>
        <taxon>Planctomycetia</taxon>
        <taxon>Pirellulales</taxon>
        <taxon>Pirellulaceae</taxon>
        <taxon>Aporhodopirellula</taxon>
    </lineage>
</organism>
<dbReference type="RefSeq" id="WP_250929149.1">
    <property type="nucleotide sequence ID" value="NZ_JAMQBK010000031.1"/>
</dbReference>
<evidence type="ECO:0000256" key="1">
    <source>
        <dbReference type="SAM" id="MobiDB-lite"/>
    </source>
</evidence>
<protein>
    <submittedName>
        <fullName evidence="2">Uncharacterized protein</fullName>
    </submittedName>
</protein>
<accession>A0ABT0U3G9</accession>
<feature type="compositionally biased region" description="Low complexity" evidence="1">
    <location>
        <begin position="245"/>
        <end position="261"/>
    </location>
</feature>
<name>A0ABT0U3G9_9BACT</name>
<feature type="compositionally biased region" description="Low complexity" evidence="1">
    <location>
        <begin position="203"/>
        <end position="220"/>
    </location>
</feature>
<gene>
    <name evidence="2" type="ORF">NB063_12610</name>
</gene>
<reference evidence="2 3" key="1">
    <citation type="journal article" date="2022" name="Syst. Appl. Microbiol.">
        <title>Rhodopirellula aestuarii sp. nov., a novel member of the genus Rhodopirellula isolated from brackish sediments collected in the Tagus River estuary, Portugal.</title>
        <authorList>
            <person name="Vitorino I.R."/>
            <person name="Klimek D."/>
            <person name="Calusinska M."/>
            <person name="Lobo-da-Cunha A."/>
            <person name="Vasconcelos V."/>
            <person name="Lage O.M."/>
        </authorList>
    </citation>
    <scope>NUCLEOTIDE SEQUENCE [LARGE SCALE GENOMIC DNA]</scope>
    <source>
        <strain evidence="2 3">ICT_H3.1</strain>
    </source>
</reference>
<feature type="region of interest" description="Disordered" evidence="1">
    <location>
        <begin position="175"/>
        <end position="265"/>
    </location>
</feature>
<evidence type="ECO:0000313" key="3">
    <source>
        <dbReference type="Proteomes" id="UP001202961"/>
    </source>
</evidence>
<evidence type="ECO:0000313" key="2">
    <source>
        <dbReference type="EMBL" id="MCM2371446.1"/>
    </source>
</evidence>
<proteinExistence type="predicted"/>
<feature type="compositionally biased region" description="Polar residues" evidence="1">
    <location>
        <begin position="175"/>
        <end position="186"/>
    </location>
</feature>
<feature type="compositionally biased region" description="Polar residues" evidence="1">
    <location>
        <begin position="228"/>
        <end position="242"/>
    </location>
</feature>
<dbReference type="Gene3D" id="3.40.50.10610">
    <property type="entry name" value="ABC-type transport auxiliary lipoprotein component"/>
    <property type="match status" value="1"/>
</dbReference>
<keyword evidence="3" id="KW-1185">Reference proteome</keyword>
<sequence>MLLGLALLLICSAGGCSLIPETRTRDSLHNPFPQLKRVAVLPFFNQSDQPNVDGNEVARAYYAALQAIPGFEVLPVGVTAMQWRSYAAQYGEPRTGAEFQRLAQMMDVEAIVVGSVTDFNAYYPPRMAMTVHWYAANEGFHAIPPGYGLPWGTESEDKIPARIAKEAEFELARSQLKTQEPQSVPLAQTPPAAPDGVNPNGLTPSTAPPATAGRPAPTDPWGEPVVKSSISRTQFNETTAGQQIVVPSVGAASSPAQPAGPRRTGNESGIEFEFADTYSPDGACIDGDGASDSGVWMDGEFAAASPLPASWPDPTDLIPDPPQPVPPMMIRQHEPVLTHTRLYRGDDPYFTARLADYVETGDDARGMSWQGYIKRSEDFIRFCCHLHIAEMLESRGGQDPSDLILRWPVSRY</sequence>
<dbReference type="EMBL" id="JAMQBK010000031">
    <property type="protein sequence ID" value="MCM2371446.1"/>
    <property type="molecule type" value="Genomic_DNA"/>
</dbReference>
<dbReference type="Proteomes" id="UP001202961">
    <property type="component" value="Unassembled WGS sequence"/>
</dbReference>